<feature type="chain" id="PRO_5032310524" description="C3H1-type domain-containing protein" evidence="1">
    <location>
        <begin position="21"/>
        <end position="144"/>
    </location>
</feature>
<organism evidence="2 3">
    <name type="scientific">Vanilla planifolia</name>
    <name type="common">Vanilla</name>
    <dbReference type="NCBI Taxonomy" id="51239"/>
    <lineage>
        <taxon>Eukaryota</taxon>
        <taxon>Viridiplantae</taxon>
        <taxon>Streptophyta</taxon>
        <taxon>Embryophyta</taxon>
        <taxon>Tracheophyta</taxon>
        <taxon>Spermatophyta</taxon>
        <taxon>Magnoliopsida</taxon>
        <taxon>Liliopsida</taxon>
        <taxon>Asparagales</taxon>
        <taxon>Orchidaceae</taxon>
        <taxon>Vanilloideae</taxon>
        <taxon>Vanilleae</taxon>
        <taxon>Vanilla</taxon>
    </lineage>
</organism>
<reference evidence="2 3" key="1">
    <citation type="journal article" date="2020" name="Nat. Food">
        <title>A phased Vanilla planifolia genome enables genetic improvement of flavour and production.</title>
        <authorList>
            <person name="Hasing T."/>
            <person name="Tang H."/>
            <person name="Brym M."/>
            <person name="Khazi F."/>
            <person name="Huang T."/>
            <person name="Chambers A.H."/>
        </authorList>
    </citation>
    <scope>NUCLEOTIDE SEQUENCE [LARGE SCALE GENOMIC DNA]</scope>
    <source>
        <tissue evidence="2">Leaf</tissue>
    </source>
</reference>
<comment type="caution">
    <text evidence="2">The sequence shown here is derived from an EMBL/GenBank/DDBJ whole genome shotgun (WGS) entry which is preliminary data.</text>
</comment>
<sequence>MSGLHQQMFWFFFLFAGEEAGSGPGDHRAKGIRSGRRLLTAAAGEWSLTVAVGFRCTFRRPAAVAVADASASSSSPRLLRKRSQTALIISEPAFCRFGVACRFNHPRNRKLCLHNIYQKCTCTVYSMLIKERWLDKEVVTGCDE</sequence>
<evidence type="ECO:0000313" key="2">
    <source>
        <dbReference type="EMBL" id="KAG0498845.1"/>
    </source>
</evidence>
<dbReference type="OrthoDB" id="333024at2759"/>
<dbReference type="EMBL" id="JADCNL010000001">
    <property type="protein sequence ID" value="KAG0498845.1"/>
    <property type="molecule type" value="Genomic_DNA"/>
</dbReference>
<proteinExistence type="predicted"/>
<protein>
    <recommendedName>
        <fullName evidence="4">C3H1-type domain-containing protein</fullName>
    </recommendedName>
</protein>
<dbReference type="Proteomes" id="UP000636800">
    <property type="component" value="Chromosome 1"/>
</dbReference>
<dbReference type="AlphaFoldDB" id="A0A835RUL4"/>
<gene>
    <name evidence="2" type="ORF">HPP92_003536</name>
</gene>
<accession>A0A835RUL4</accession>
<name>A0A835RUL4_VANPL</name>
<evidence type="ECO:0000313" key="3">
    <source>
        <dbReference type="Proteomes" id="UP000636800"/>
    </source>
</evidence>
<evidence type="ECO:0000256" key="1">
    <source>
        <dbReference type="SAM" id="SignalP"/>
    </source>
</evidence>
<keyword evidence="1" id="KW-0732">Signal</keyword>
<keyword evidence="3" id="KW-1185">Reference proteome</keyword>
<evidence type="ECO:0008006" key="4">
    <source>
        <dbReference type="Google" id="ProtNLM"/>
    </source>
</evidence>
<feature type="signal peptide" evidence="1">
    <location>
        <begin position="1"/>
        <end position="20"/>
    </location>
</feature>